<dbReference type="InterPro" id="IPR046342">
    <property type="entry name" value="CBS_dom_sf"/>
</dbReference>
<name>A0ABW3WIW4_9RHOO</name>
<keyword evidence="3 9" id="KW-0812">Transmembrane</keyword>
<dbReference type="InterPro" id="IPR044751">
    <property type="entry name" value="Ion_transp-like_CBS"/>
</dbReference>
<feature type="domain" description="CBS" evidence="11">
    <location>
        <begin position="276"/>
        <end position="339"/>
    </location>
</feature>
<evidence type="ECO:0000256" key="5">
    <source>
        <dbReference type="ARBA" id="ARBA00022989"/>
    </source>
</evidence>
<dbReference type="RefSeq" id="WP_277832914.1">
    <property type="nucleotide sequence ID" value="NZ_JARQZE010000006.1"/>
</dbReference>
<dbReference type="InterPro" id="IPR036318">
    <property type="entry name" value="FAD-bd_PCMH-like_sf"/>
</dbReference>
<dbReference type="PROSITE" id="PS51846">
    <property type="entry name" value="CNNM"/>
    <property type="match status" value="1"/>
</dbReference>
<evidence type="ECO:0000313" key="14">
    <source>
        <dbReference type="Proteomes" id="UP001597158"/>
    </source>
</evidence>
<accession>A0ABW3WIW4</accession>
<evidence type="ECO:0000259" key="12">
    <source>
        <dbReference type="PROSITE" id="PS51846"/>
    </source>
</evidence>
<keyword evidence="5 9" id="KW-1133">Transmembrane helix</keyword>
<dbReference type="InterPro" id="IPR000644">
    <property type="entry name" value="CBS_dom"/>
</dbReference>
<dbReference type="InterPro" id="IPR002550">
    <property type="entry name" value="CNNM"/>
</dbReference>
<proteinExistence type="predicted"/>
<evidence type="ECO:0000256" key="10">
    <source>
        <dbReference type="SAM" id="MobiDB-lite"/>
    </source>
</evidence>
<dbReference type="PANTHER" id="PTHR43099">
    <property type="entry name" value="UPF0053 PROTEIN YRKA"/>
    <property type="match status" value="1"/>
</dbReference>
<dbReference type="Gene3D" id="3.30.465.10">
    <property type="match status" value="1"/>
</dbReference>
<dbReference type="Gene3D" id="3.10.580.10">
    <property type="entry name" value="CBS-domain"/>
    <property type="match status" value="1"/>
</dbReference>
<evidence type="ECO:0000313" key="13">
    <source>
        <dbReference type="EMBL" id="MFD1265632.1"/>
    </source>
</evidence>
<comment type="subcellular location">
    <subcellularLocation>
        <location evidence="1">Cell membrane</location>
        <topology evidence="1">Multi-pass membrane protein</topology>
    </subcellularLocation>
</comment>
<dbReference type="PANTHER" id="PTHR43099:SF5">
    <property type="entry name" value="HLYC_CORC FAMILY TRANSPORTER"/>
    <property type="match status" value="1"/>
</dbReference>
<dbReference type="InterPro" id="IPR016169">
    <property type="entry name" value="FAD-bd_PCMH_sub2"/>
</dbReference>
<dbReference type="CDD" id="cd04590">
    <property type="entry name" value="CBS_pair_CorC_HlyC_assoc"/>
    <property type="match status" value="1"/>
</dbReference>
<evidence type="ECO:0000256" key="7">
    <source>
        <dbReference type="ARBA" id="ARBA00023136"/>
    </source>
</evidence>
<dbReference type="Proteomes" id="UP001597158">
    <property type="component" value="Unassembled WGS sequence"/>
</dbReference>
<gene>
    <name evidence="13" type="ORF">ACFQ4M_18820</name>
</gene>
<organism evidence="13 14">
    <name type="scientific">Thauera mechernichensis</name>
    <dbReference type="NCBI Taxonomy" id="82788"/>
    <lineage>
        <taxon>Bacteria</taxon>
        <taxon>Pseudomonadati</taxon>
        <taxon>Pseudomonadota</taxon>
        <taxon>Betaproteobacteria</taxon>
        <taxon>Rhodocyclales</taxon>
        <taxon>Zoogloeaceae</taxon>
        <taxon>Thauera</taxon>
    </lineage>
</organism>
<feature type="domain" description="CNNM transmembrane" evidence="12">
    <location>
        <begin position="1"/>
        <end position="196"/>
    </location>
</feature>
<protein>
    <submittedName>
        <fullName evidence="13">Hemolysin family protein</fullName>
    </submittedName>
</protein>
<reference evidence="14" key="1">
    <citation type="journal article" date="2019" name="Int. J. Syst. Evol. Microbiol.">
        <title>The Global Catalogue of Microorganisms (GCM) 10K type strain sequencing project: providing services to taxonomists for standard genome sequencing and annotation.</title>
        <authorList>
            <consortium name="The Broad Institute Genomics Platform"/>
            <consortium name="The Broad Institute Genome Sequencing Center for Infectious Disease"/>
            <person name="Wu L."/>
            <person name="Ma J."/>
        </authorList>
    </citation>
    <scope>NUCLEOTIDE SEQUENCE [LARGE SCALE GENOMIC DNA]</scope>
    <source>
        <strain evidence="14">CCUG 48884</strain>
    </source>
</reference>
<sequence>MDILILVTLILLNGVFAMSEIALVTARRARLARLAEDGDRAAAVAIQLGEDPNRFLSTIQIGITSIGILSGIFGEAALAGPLAEWLQRLGVAERPSEIGATTLVVVMITYVSIVIGELVPKRLGQLDPEGIARLVARPMSMLAGVSRPFVRLLSGSTSLILRLMGQRETLVSTVTEEEIHALLDEGSEAGVIEKSEHEMVRNVFRLDERQIGSLMVPRSDVICLDVNRPLDENLALVAESAHSCFPVCRGSLDDILGVASSKKLFAQVLRGEPVDLTKDLQEAVYVPESLTGMELLDRFRSSGTYFVFVIDEYGEVLGMVTLHDVIESVTGEFVTQDDEDAWAVQREDGSWLLDGLIPIVEMKDRLGFKQVPEEDKGRYHTLSGMMMWLLGRLPGTGDVATWEGWRLEVIDLDGKRIDKVLAVRLPELDTETPLEGEPDGRVREHPPIEAR</sequence>
<evidence type="ECO:0000256" key="9">
    <source>
        <dbReference type="PROSITE-ProRule" id="PRU01193"/>
    </source>
</evidence>
<dbReference type="Pfam" id="PF00571">
    <property type="entry name" value="CBS"/>
    <property type="match status" value="1"/>
</dbReference>
<keyword evidence="6 8" id="KW-0129">CBS domain</keyword>
<evidence type="ECO:0000256" key="3">
    <source>
        <dbReference type="ARBA" id="ARBA00022692"/>
    </source>
</evidence>
<dbReference type="Pfam" id="PF03471">
    <property type="entry name" value="CorC_HlyC"/>
    <property type="match status" value="1"/>
</dbReference>
<dbReference type="PROSITE" id="PS51371">
    <property type="entry name" value="CBS"/>
    <property type="match status" value="2"/>
</dbReference>
<dbReference type="Pfam" id="PF01595">
    <property type="entry name" value="CNNM"/>
    <property type="match status" value="1"/>
</dbReference>
<evidence type="ECO:0000256" key="1">
    <source>
        <dbReference type="ARBA" id="ARBA00004651"/>
    </source>
</evidence>
<dbReference type="SUPFAM" id="SSF54631">
    <property type="entry name" value="CBS-domain pair"/>
    <property type="match status" value="1"/>
</dbReference>
<dbReference type="SUPFAM" id="SSF56176">
    <property type="entry name" value="FAD-binding/transporter-associated domain-like"/>
    <property type="match status" value="1"/>
</dbReference>
<dbReference type="SMART" id="SM01091">
    <property type="entry name" value="CorC_HlyC"/>
    <property type="match status" value="1"/>
</dbReference>
<keyword evidence="2" id="KW-1003">Cell membrane</keyword>
<feature type="region of interest" description="Disordered" evidence="10">
    <location>
        <begin position="431"/>
        <end position="451"/>
    </location>
</feature>
<comment type="caution">
    <text evidence="13">The sequence shown here is derived from an EMBL/GenBank/DDBJ whole genome shotgun (WGS) entry which is preliminary data.</text>
</comment>
<keyword evidence="14" id="KW-1185">Reference proteome</keyword>
<dbReference type="InterPro" id="IPR005170">
    <property type="entry name" value="Transptr-assoc_dom"/>
</dbReference>
<evidence type="ECO:0000256" key="6">
    <source>
        <dbReference type="ARBA" id="ARBA00023122"/>
    </source>
</evidence>
<evidence type="ECO:0000256" key="8">
    <source>
        <dbReference type="PROSITE-ProRule" id="PRU00703"/>
    </source>
</evidence>
<feature type="compositionally biased region" description="Basic and acidic residues" evidence="10">
    <location>
        <begin position="438"/>
        <end position="451"/>
    </location>
</feature>
<keyword evidence="4" id="KW-0677">Repeat</keyword>
<evidence type="ECO:0000256" key="4">
    <source>
        <dbReference type="ARBA" id="ARBA00022737"/>
    </source>
</evidence>
<evidence type="ECO:0000256" key="2">
    <source>
        <dbReference type="ARBA" id="ARBA00022475"/>
    </source>
</evidence>
<feature type="domain" description="CBS" evidence="11">
    <location>
        <begin position="215"/>
        <end position="274"/>
    </location>
</feature>
<dbReference type="EMBL" id="JBHTMC010000034">
    <property type="protein sequence ID" value="MFD1265632.1"/>
    <property type="molecule type" value="Genomic_DNA"/>
</dbReference>
<keyword evidence="7 9" id="KW-0472">Membrane</keyword>
<evidence type="ECO:0000259" key="11">
    <source>
        <dbReference type="PROSITE" id="PS51371"/>
    </source>
</evidence>
<dbReference type="InterPro" id="IPR051676">
    <property type="entry name" value="UPF0053_domain"/>
</dbReference>